<dbReference type="EMBL" id="KK365145">
    <property type="protein sequence ID" value="KCZ81293.1"/>
    <property type="molecule type" value="Genomic_DNA"/>
</dbReference>
<dbReference type="OrthoDB" id="5132116at2759"/>
<name>A0A059F1X4_9MICR</name>
<reference evidence="1 2" key="2">
    <citation type="submission" date="2014-03" db="EMBL/GenBank/DDBJ databases">
        <title>The Genome Sequence of Anncaliia algerae insect isolate PRA339.</title>
        <authorList>
            <consortium name="The Broad Institute Genome Sequencing Platform"/>
            <consortium name="The Broad Institute Genome Sequencing Center for Infectious Disease"/>
            <person name="Cuomo C."/>
            <person name="Becnel J."/>
            <person name="Sanscrainte N."/>
            <person name="Walker B."/>
            <person name="Young S.K."/>
            <person name="Zeng Q."/>
            <person name="Gargeya S."/>
            <person name="Fitzgerald M."/>
            <person name="Haas B."/>
            <person name="Abouelleil A."/>
            <person name="Alvarado L."/>
            <person name="Arachchi H.M."/>
            <person name="Berlin A.M."/>
            <person name="Chapman S.B."/>
            <person name="Dewar J."/>
            <person name="Goldberg J."/>
            <person name="Griggs A."/>
            <person name="Gujja S."/>
            <person name="Hansen M."/>
            <person name="Howarth C."/>
            <person name="Imamovic A."/>
            <person name="Larimer J."/>
            <person name="McCowan C."/>
            <person name="Murphy C."/>
            <person name="Neiman D."/>
            <person name="Pearson M."/>
            <person name="Priest M."/>
            <person name="Roberts A."/>
            <person name="Saif S."/>
            <person name="Shea T."/>
            <person name="Sisk P."/>
            <person name="Sykes S."/>
            <person name="Wortman J."/>
            <person name="Nusbaum C."/>
            <person name="Birren B."/>
        </authorList>
    </citation>
    <scope>NUCLEOTIDE SEQUENCE [LARGE SCALE GENOMIC DNA]</scope>
    <source>
        <strain evidence="1 2">PRA339</strain>
    </source>
</reference>
<reference evidence="2" key="1">
    <citation type="submission" date="2013-02" db="EMBL/GenBank/DDBJ databases">
        <authorList>
            <consortium name="The Broad Institute Genome Sequencing Platform"/>
            <person name="Cuomo C."/>
            <person name="Becnel J."/>
            <person name="Sanscrainte N."/>
            <person name="Walker B."/>
            <person name="Young S.K."/>
            <person name="Zeng Q."/>
            <person name="Gargeya S."/>
            <person name="Fitzgerald M."/>
            <person name="Haas B."/>
            <person name="Abouelleil A."/>
            <person name="Alvarado L."/>
            <person name="Arachchi H.M."/>
            <person name="Berlin A.M."/>
            <person name="Chapman S.B."/>
            <person name="Dewar J."/>
            <person name="Goldberg J."/>
            <person name="Griggs A."/>
            <person name="Gujja S."/>
            <person name="Hansen M."/>
            <person name="Howarth C."/>
            <person name="Imamovic A."/>
            <person name="Larimer J."/>
            <person name="McCowan C."/>
            <person name="Murphy C."/>
            <person name="Neiman D."/>
            <person name="Pearson M."/>
            <person name="Priest M."/>
            <person name="Roberts A."/>
            <person name="Saif S."/>
            <person name="Shea T."/>
            <person name="Sisk P."/>
            <person name="Sykes S."/>
            <person name="Wortman J."/>
            <person name="Nusbaum C."/>
            <person name="Birren B."/>
        </authorList>
    </citation>
    <scope>NUCLEOTIDE SEQUENCE [LARGE SCALE GENOMIC DNA]</scope>
    <source>
        <strain evidence="2">PRA339</strain>
    </source>
</reference>
<sequence>MEPLYIYDNGTIFKKLGYASEFSPYQMSLENDLLNTLHKVNLLYTTKNLMSHKDLSFFYEENIVNSLYFVKTGVLDLFSYNKLNGIVVDFGGKTTVSVVEDGLLVNEIHLHGTD</sequence>
<evidence type="ECO:0000313" key="1">
    <source>
        <dbReference type="EMBL" id="KCZ81293.1"/>
    </source>
</evidence>
<protein>
    <submittedName>
        <fullName evidence="1">Uncharacterized protein</fullName>
    </submittedName>
</protein>
<evidence type="ECO:0000313" key="2">
    <source>
        <dbReference type="Proteomes" id="UP000030655"/>
    </source>
</evidence>
<dbReference type="AlphaFoldDB" id="A0A059F1X4"/>
<dbReference type="Proteomes" id="UP000030655">
    <property type="component" value="Unassembled WGS sequence"/>
</dbReference>
<gene>
    <name evidence="1" type="ORF">H312_01289</name>
</gene>
<organism evidence="1 2">
    <name type="scientific">Anncaliia algerae PRA339</name>
    <dbReference type="NCBI Taxonomy" id="1288291"/>
    <lineage>
        <taxon>Eukaryota</taxon>
        <taxon>Fungi</taxon>
        <taxon>Fungi incertae sedis</taxon>
        <taxon>Microsporidia</taxon>
        <taxon>Tubulinosematoidea</taxon>
        <taxon>Tubulinosematidae</taxon>
        <taxon>Anncaliia</taxon>
    </lineage>
</organism>
<dbReference type="VEuPathDB" id="MicrosporidiaDB:H312_01289"/>
<accession>A0A059F1X4</accession>
<proteinExistence type="predicted"/>
<keyword evidence="2" id="KW-1185">Reference proteome</keyword>
<dbReference type="HOGENOM" id="CLU_2120510_0_0_1"/>